<keyword evidence="6" id="KW-0663">Pyridoxal phosphate</keyword>
<sequence length="419" mass="46057">MTVASGTPRVDWTDSFSSRAKNLQVSETRALFAVASRPEVVSLAGGMPNLKDLPLHQIARSFESLFAGDGATAMQYGGGQGFEPLREQITDIMSLEGINASAANVTITAGSQHALDLVTQLFIDPGDPILVEAPSYVGALSVFHSYQCEVHHVLMDDEGLIPESLDEAATALEKAGRPAKFLYTVPNFHNPGGMTLSEARRPEIVEICARHHLLILEDNPYGLLGFDGHLYPAMQPLNPDGIIYLGSFSKMFAPGFRIGWALAPDQITEKLVVANETAILSPSMAAELSISTYLRDFDWYGQVDKFRVMYRGRARATMEALTKYLPECTWTHPVGGFYTWVHFPPGINTNEMLPRAVENLVAYVSGTAFYADGRGADYLRIAYCYPPEEEIREGIRRLAVTYEQEKDLLARVSPASKTA</sequence>
<evidence type="ECO:0000256" key="1">
    <source>
        <dbReference type="ARBA" id="ARBA00001933"/>
    </source>
</evidence>
<evidence type="ECO:0000259" key="7">
    <source>
        <dbReference type="Pfam" id="PF00155"/>
    </source>
</evidence>
<proteinExistence type="inferred from homology"/>
<dbReference type="PANTHER" id="PTHR42790">
    <property type="entry name" value="AMINOTRANSFERASE"/>
    <property type="match status" value="1"/>
</dbReference>
<evidence type="ECO:0000256" key="6">
    <source>
        <dbReference type="ARBA" id="ARBA00022898"/>
    </source>
</evidence>
<dbReference type="InterPro" id="IPR004839">
    <property type="entry name" value="Aminotransferase_I/II_large"/>
</dbReference>
<comment type="subunit">
    <text evidence="3">Homodimer.</text>
</comment>
<dbReference type="FunFam" id="3.40.640.10:FF:000053">
    <property type="entry name" value="Aminotransferase, class I"/>
    <property type="match status" value="1"/>
</dbReference>
<dbReference type="CDD" id="cd00609">
    <property type="entry name" value="AAT_like"/>
    <property type="match status" value="1"/>
</dbReference>
<keyword evidence="5 8" id="KW-0808">Transferase</keyword>
<keyword evidence="4 8" id="KW-0032">Aminotransferase</keyword>
<evidence type="ECO:0000256" key="4">
    <source>
        <dbReference type="ARBA" id="ARBA00022576"/>
    </source>
</evidence>
<dbReference type="InterPro" id="IPR015424">
    <property type="entry name" value="PyrdxlP-dep_Trfase"/>
</dbReference>
<reference evidence="8 9" key="1">
    <citation type="submission" date="2019-08" db="EMBL/GenBank/DDBJ databases">
        <title>In-depth cultivation of the pig gut microbiome towards novel bacterial diversity and tailored functional studies.</title>
        <authorList>
            <person name="Wylensek D."/>
            <person name="Hitch T.C.A."/>
            <person name="Clavel T."/>
        </authorList>
    </citation>
    <scope>NUCLEOTIDE SEQUENCE [LARGE SCALE GENOMIC DNA]</scope>
    <source>
        <strain evidence="8 9">RF-GAM-744-WT-7</strain>
    </source>
</reference>
<evidence type="ECO:0000256" key="5">
    <source>
        <dbReference type="ARBA" id="ARBA00022679"/>
    </source>
</evidence>
<evidence type="ECO:0000256" key="2">
    <source>
        <dbReference type="ARBA" id="ARBA00007441"/>
    </source>
</evidence>
<dbReference type="Proteomes" id="UP000442535">
    <property type="component" value="Unassembled WGS sequence"/>
</dbReference>
<dbReference type="AlphaFoldDB" id="A0A7K0K0S7"/>
<feature type="domain" description="Aminotransferase class I/classII large" evidence="7">
    <location>
        <begin position="51"/>
        <end position="398"/>
    </location>
</feature>
<comment type="cofactor">
    <cofactor evidence="1">
        <name>pyridoxal 5'-phosphate</name>
        <dbReference type="ChEBI" id="CHEBI:597326"/>
    </cofactor>
</comment>
<comment type="caution">
    <text evidence="8">The sequence shown here is derived from an EMBL/GenBank/DDBJ whole genome shotgun (WGS) entry which is preliminary data.</text>
</comment>
<dbReference type="InterPro" id="IPR050859">
    <property type="entry name" value="Class-I_PLP-dep_aminotransf"/>
</dbReference>
<keyword evidence="9" id="KW-1185">Reference proteome</keyword>
<dbReference type="Gene3D" id="3.40.640.10">
    <property type="entry name" value="Type I PLP-dependent aspartate aminotransferase-like (Major domain)"/>
    <property type="match status" value="1"/>
</dbReference>
<evidence type="ECO:0000256" key="3">
    <source>
        <dbReference type="ARBA" id="ARBA00011738"/>
    </source>
</evidence>
<gene>
    <name evidence="8" type="ORF">FYJ63_02320</name>
</gene>
<accession>A0A7K0K0S7</accession>
<dbReference type="InterPro" id="IPR015422">
    <property type="entry name" value="PyrdxlP-dep_Trfase_small"/>
</dbReference>
<dbReference type="SUPFAM" id="SSF53383">
    <property type="entry name" value="PLP-dependent transferases"/>
    <property type="match status" value="1"/>
</dbReference>
<name>A0A7K0K0S7_9ACTO</name>
<dbReference type="Gene3D" id="3.90.1150.10">
    <property type="entry name" value="Aspartate Aminotransferase, domain 1"/>
    <property type="match status" value="1"/>
</dbReference>
<protein>
    <submittedName>
        <fullName evidence="8">PLP-dependent aminotransferase family protein</fullName>
    </submittedName>
</protein>
<evidence type="ECO:0000313" key="8">
    <source>
        <dbReference type="EMBL" id="MST49092.1"/>
    </source>
</evidence>
<dbReference type="GO" id="GO:0030170">
    <property type="term" value="F:pyridoxal phosphate binding"/>
    <property type="evidence" value="ECO:0007669"/>
    <property type="project" value="InterPro"/>
</dbReference>
<dbReference type="Pfam" id="PF00155">
    <property type="entry name" value="Aminotran_1_2"/>
    <property type="match status" value="1"/>
</dbReference>
<dbReference type="EMBL" id="VUMY01000003">
    <property type="protein sequence ID" value="MST49092.1"/>
    <property type="molecule type" value="Genomic_DNA"/>
</dbReference>
<dbReference type="GO" id="GO:1901605">
    <property type="term" value="P:alpha-amino acid metabolic process"/>
    <property type="evidence" value="ECO:0007669"/>
    <property type="project" value="TreeGrafter"/>
</dbReference>
<dbReference type="PANTHER" id="PTHR42790:SF19">
    <property type="entry name" value="KYNURENINE_ALPHA-AMINOADIPATE AMINOTRANSFERASE, MITOCHONDRIAL"/>
    <property type="match status" value="1"/>
</dbReference>
<dbReference type="RefSeq" id="WP_154543419.1">
    <property type="nucleotide sequence ID" value="NZ_JAQYQY010000007.1"/>
</dbReference>
<organism evidence="8 9">
    <name type="scientific">Mobiluncus porci</name>
    <dbReference type="NCBI Taxonomy" id="2652278"/>
    <lineage>
        <taxon>Bacteria</taxon>
        <taxon>Bacillati</taxon>
        <taxon>Actinomycetota</taxon>
        <taxon>Actinomycetes</taxon>
        <taxon>Actinomycetales</taxon>
        <taxon>Actinomycetaceae</taxon>
        <taxon>Mobiluncus</taxon>
    </lineage>
</organism>
<dbReference type="InterPro" id="IPR015421">
    <property type="entry name" value="PyrdxlP-dep_Trfase_major"/>
</dbReference>
<dbReference type="GO" id="GO:0008483">
    <property type="term" value="F:transaminase activity"/>
    <property type="evidence" value="ECO:0007669"/>
    <property type="project" value="UniProtKB-KW"/>
</dbReference>
<comment type="similarity">
    <text evidence="2">Belongs to the class-I pyridoxal-phosphate-dependent aminotransferase family.</text>
</comment>
<evidence type="ECO:0000313" key="9">
    <source>
        <dbReference type="Proteomes" id="UP000442535"/>
    </source>
</evidence>